<dbReference type="Pfam" id="PF00348">
    <property type="entry name" value="polyprenyl_synt"/>
    <property type="match status" value="1"/>
</dbReference>
<gene>
    <name evidence="7" type="primary">crtE</name>
</gene>
<keyword evidence="4" id="KW-0479">Metal-binding</keyword>
<evidence type="ECO:0000256" key="4">
    <source>
        <dbReference type="ARBA" id="ARBA00022723"/>
    </source>
</evidence>
<dbReference type="GO" id="GO:0004659">
    <property type="term" value="F:prenyltransferase activity"/>
    <property type="evidence" value="ECO:0007669"/>
    <property type="project" value="InterPro"/>
</dbReference>
<dbReference type="SFLD" id="SFLDG01017">
    <property type="entry name" value="Polyprenyl_Transferase_Like"/>
    <property type="match status" value="1"/>
</dbReference>
<evidence type="ECO:0000256" key="6">
    <source>
        <dbReference type="RuleBase" id="RU004466"/>
    </source>
</evidence>
<dbReference type="OrthoDB" id="9805316at2"/>
<dbReference type="AlphaFoldDB" id="A0A0D5Z9C8"/>
<protein>
    <submittedName>
        <fullName evidence="7">Geranylgeranyl diphosphate synthase</fullName>
    </submittedName>
</protein>
<evidence type="ECO:0000313" key="7">
    <source>
        <dbReference type="EMBL" id="AKA42980.1"/>
    </source>
</evidence>
<accession>A0A0D5Z9C8</accession>
<proteinExistence type="inferred from homology"/>
<comment type="similarity">
    <text evidence="2 6">Belongs to the FPP/GGPP synthase family.</text>
</comment>
<dbReference type="SMR" id="A0A0D5Z9C8"/>
<name>A0A0D5Z9C8_9DEIO</name>
<dbReference type="GeneID" id="59164628"/>
<dbReference type="SUPFAM" id="SSF48576">
    <property type="entry name" value="Terpenoid synthases"/>
    <property type="match status" value="1"/>
</dbReference>
<dbReference type="GO" id="GO:0046872">
    <property type="term" value="F:metal ion binding"/>
    <property type="evidence" value="ECO:0007669"/>
    <property type="project" value="UniProtKB-KW"/>
</dbReference>
<dbReference type="InterPro" id="IPR033749">
    <property type="entry name" value="Polyprenyl_synt_CS"/>
</dbReference>
<dbReference type="Gene3D" id="1.10.600.10">
    <property type="entry name" value="Farnesyl Diphosphate Synthase"/>
    <property type="match status" value="1"/>
</dbReference>
<dbReference type="CDD" id="cd00685">
    <property type="entry name" value="Trans_IPPS_HT"/>
    <property type="match status" value="1"/>
</dbReference>
<dbReference type="GO" id="GO:0008299">
    <property type="term" value="P:isoprenoid biosynthetic process"/>
    <property type="evidence" value="ECO:0007669"/>
    <property type="project" value="InterPro"/>
</dbReference>
<dbReference type="PROSITE" id="PS00723">
    <property type="entry name" value="POLYPRENYL_SYNTHASE_1"/>
    <property type="match status" value="1"/>
</dbReference>
<dbReference type="PANTHER" id="PTHR12001">
    <property type="entry name" value="GERANYLGERANYL PYROPHOSPHATE SYNTHASE"/>
    <property type="match status" value="1"/>
</dbReference>
<evidence type="ECO:0000256" key="2">
    <source>
        <dbReference type="ARBA" id="ARBA00006706"/>
    </source>
</evidence>
<dbReference type="InterPro" id="IPR008949">
    <property type="entry name" value="Isoprenoid_synthase_dom_sf"/>
</dbReference>
<keyword evidence="5" id="KW-0460">Magnesium</keyword>
<sequence>MRPELLSRALSLLPERSATPELARFYGLLRDYPQRGGKGVRSELLLASARAHGLRDTDPGWERALWLATALELFQNWVLIHDDIEDDSEERRGQPALHRLCGVPVAINVGDALHAYMWAAVGRADVPGAFEEFLTMIHRTAEGQHLDLAWVEGREWNLAPADYLQMVELKTAHYTVIVPLRLGALAAGVIPSEALTPAGLALGTAFQIRDDVLNLAGDPVKYGKEIGGDLLEGKRTLIVLHWLGAAPESQKAAFLDQMRRDRADKDPAAIDRIHRWLLDSGSVQHAQDYAQAQATEGLKLLERALAGAPDPQAAAALLTSVRELATREK</sequence>
<dbReference type="PANTHER" id="PTHR12001:SF85">
    <property type="entry name" value="SHORT CHAIN ISOPRENYL DIPHOSPHATE SYNTHASE"/>
    <property type="match status" value="1"/>
</dbReference>
<comment type="cofactor">
    <cofactor evidence="1">
        <name>Mg(2+)</name>
        <dbReference type="ChEBI" id="CHEBI:18420"/>
    </cofactor>
</comment>
<dbReference type="RefSeq" id="WP_017870406.1">
    <property type="nucleotide sequence ID" value="NZ_APCS01000046.1"/>
</dbReference>
<keyword evidence="3 6" id="KW-0808">Transferase</keyword>
<organism evidence="7">
    <name type="scientific">Deinococcus wulumuqiensis R12</name>
    <dbReference type="NCBI Taxonomy" id="1288484"/>
    <lineage>
        <taxon>Bacteria</taxon>
        <taxon>Thermotogati</taxon>
        <taxon>Deinococcota</taxon>
        <taxon>Deinococci</taxon>
        <taxon>Deinococcales</taxon>
        <taxon>Deinococcaceae</taxon>
        <taxon>Deinococcus</taxon>
    </lineage>
</organism>
<evidence type="ECO:0000256" key="5">
    <source>
        <dbReference type="ARBA" id="ARBA00022842"/>
    </source>
</evidence>
<reference evidence="7" key="1">
    <citation type="journal article" date="2015" name="Biotechnol. Lett.">
        <title>Putative carotenoid genes expressed under the regulation of Shine-Dalgarno regions in Escherichia coli for efficient lycopene production.</title>
        <authorList>
            <person name="Jin W."/>
            <person name="Xu X."/>
            <person name="Jiang L."/>
            <person name="Zhang Z."/>
            <person name="Li S."/>
            <person name="Huang H."/>
        </authorList>
    </citation>
    <scope>NUCLEOTIDE SEQUENCE</scope>
    <source>
        <strain evidence="7">R12</strain>
    </source>
</reference>
<evidence type="ECO:0000256" key="3">
    <source>
        <dbReference type="ARBA" id="ARBA00022679"/>
    </source>
</evidence>
<dbReference type="PROSITE" id="PS00444">
    <property type="entry name" value="POLYPRENYL_SYNTHASE_2"/>
    <property type="match status" value="1"/>
</dbReference>
<dbReference type="SFLD" id="SFLDS00005">
    <property type="entry name" value="Isoprenoid_Synthase_Type_I"/>
    <property type="match status" value="1"/>
</dbReference>
<dbReference type="EMBL" id="KP319019">
    <property type="protein sequence ID" value="AKA42980.1"/>
    <property type="molecule type" value="Genomic_DNA"/>
</dbReference>
<evidence type="ECO:0000256" key="1">
    <source>
        <dbReference type="ARBA" id="ARBA00001946"/>
    </source>
</evidence>
<dbReference type="InterPro" id="IPR000092">
    <property type="entry name" value="Polyprenyl_synt"/>
</dbReference>